<evidence type="ECO:0000256" key="1">
    <source>
        <dbReference type="PROSITE-ProRule" id="PRU00169"/>
    </source>
</evidence>
<proteinExistence type="predicted"/>
<dbReference type="InterPro" id="IPR052020">
    <property type="entry name" value="Cyclic_di-GMP/3'3'-cGAMP_PDE"/>
</dbReference>
<keyword evidence="1" id="KW-0597">Phosphoprotein</keyword>
<dbReference type="InterPro" id="IPR001789">
    <property type="entry name" value="Sig_transdc_resp-reg_receiver"/>
</dbReference>
<dbReference type="KEGG" id="rsb:RS694_17285"/>
<dbReference type="PROSITE" id="PS50110">
    <property type="entry name" value="RESPONSE_REGULATORY"/>
    <property type="match status" value="1"/>
</dbReference>
<gene>
    <name evidence="4" type="ORF">RS694_17285</name>
</gene>
<sequence length="361" mass="40459">MTAHQSPHTLLVVDDAPENIDLLCAILEPHYNLKIATHGEKALKIVLSDTPPDLILLDIVMPGMDGYEVCKRIKAHPERHHIPIMFVTAKEQQEDEELGLTLGAEDYITKPFSAPIVLARVRTHLALYDQTRELERRVNERTRELQDSRLEILRRLGRAAEFRDNETGHHVLRMSHYSRLIALAAGLGEAFAEQLFRAAPMHDIGKIGTPDYVLLKPGKLDADEWEIMKLHVNMGAEILGDHPDELLSMARTVALSHHEKWDGSGYPLGLQGKEIPVVGQIVAMADVFDALSSERPYKKAWPIAEAVKAIEDSAGSHFDPALIPAFRTALPEMLKIREQYTESPVALAYHPARMHKPGQTH</sequence>
<accession>A0A1P8KDM7</accession>
<dbReference type="PANTHER" id="PTHR45228">
    <property type="entry name" value="CYCLIC DI-GMP PHOSPHODIESTERASE TM_0186-RELATED"/>
    <property type="match status" value="1"/>
</dbReference>
<organism evidence="4 5">
    <name type="scientific">Rhodoferax saidenbachensis</name>
    <dbReference type="NCBI Taxonomy" id="1484693"/>
    <lineage>
        <taxon>Bacteria</taxon>
        <taxon>Pseudomonadati</taxon>
        <taxon>Pseudomonadota</taxon>
        <taxon>Betaproteobacteria</taxon>
        <taxon>Burkholderiales</taxon>
        <taxon>Comamonadaceae</taxon>
        <taxon>Rhodoferax</taxon>
    </lineage>
</organism>
<dbReference type="RefSeq" id="WP_051391884.1">
    <property type="nucleotide sequence ID" value="NZ_CP019239.1"/>
</dbReference>
<dbReference type="Pfam" id="PF13487">
    <property type="entry name" value="HD_5"/>
    <property type="match status" value="1"/>
</dbReference>
<dbReference type="Gene3D" id="1.10.3210.10">
    <property type="entry name" value="Hypothetical protein af1432"/>
    <property type="match status" value="1"/>
</dbReference>
<dbReference type="EMBL" id="CP019239">
    <property type="protein sequence ID" value="APW44111.1"/>
    <property type="molecule type" value="Genomic_DNA"/>
</dbReference>
<evidence type="ECO:0000313" key="5">
    <source>
        <dbReference type="Proteomes" id="UP000186110"/>
    </source>
</evidence>
<evidence type="ECO:0000313" key="4">
    <source>
        <dbReference type="EMBL" id="APW44111.1"/>
    </source>
</evidence>
<dbReference type="Proteomes" id="UP000186110">
    <property type="component" value="Chromosome"/>
</dbReference>
<dbReference type="PROSITE" id="PS51832">
    <property type="entry name" value="HD_GYP"/>
    <property type="match status" value="1"/>
</dbReference>
<dbReference type="GO" id="GO:0008081">
    <property type="term" value="F:phosphoric diester hydrolase activity"/>
    <property type="evidence" value="ECO:0007669"/>
    <property type="project" value="UniProtKB-ARBA"/>
</dbReference>
<dbReference type="GO" id="GO:0000160">
    <property type="term" value="P:phosphorelay signal transduction system"/>
    <property type="evidence" value="ECO:0007669"/>
    <property type="project" value="InterPro"/>
</dbReference>
<feature type="domain" description="Response regulatory" evidence="2">
    <location>
        <begin position="9"/>
        <end position="125"/>
    </location>
</feature>
<evidence type="ECO:0000259" key="2">
    <source>
        <dbReference type="PROSITE" id="PS50110"/>
    </source>
</evidence>
<dbReference type="AlphaFoldDB" id="A0A1P8KDM7"/>
<dbReference type="InterPro" id="IPR037522">
    <property type="entry name" value="HD_GYP_dom"/>
</dbReference>
<evidence type="ECO:0000259" key="3">
    <source>
        <dbReference type="PROSITE" id="PS51832"/>
    </source>
</evidence>
<dbReference type="CDD" id="cd00077">
    <property type="entry name" value="HDc"/>
    <property type="match status" value="1"/>
</dbReference>
<keyword evidence="5" id="KW-1185">Reference proteome</keyword>
<protein>
    <submittedName>
        <fullName evidence="4">Two-component system response regulator</fullName>
    </submittedName>
</protein>
<dbReference type="InterPro" id="IPR003607">
    <property type="entry name" value="HD/PDEase_dom"/>
</dbReference>
<reference evidence="4 5" key="1">
    <citation type="submission" date="2017-01" db="EMBL/GenBank/DDBJ databases">
        <authorList>
            <person name="Mah S.A."/>
            <person name="Swanson W.J."/>
            <person name="Moy G.W."/>
            <person name="Vacquier V.D."/>
        </authorList>
    </citation>
    <scope>NUCLEOTIDE SEQUENCE [LARGE SCALE GENOMIC DNA]</scope>
    <source>
        <strain evidence="4 5">DSM 22694</strain>
    </source>
</reference>
<dbReference type="InterPro" id="IPR011006">
    <property type="entry name" value="CheY-like_superfamily"/>
</dbReference>
<dbReference type="STRING" id="1484693.RS694_17285"/>
<dbReference type="PANTHER" id="PTHR45228:SF5">
    <property type="entry name" value="CYCLIC DI-GMP PHOSPHODIESTERASE VC_1348-RELATED"/>
    <property type="match status" value="1"/>
</dbReference>
<dbReference type="Pfam" id="PF00072">
    <property type="entry name" value="Response_reg"/>
    <property type="match status" value="1"/>
</dbReference>
<dbReference type="SMART" id="SM00471">
    <property type="entry name" value="HDc"/>
    <property type="match status" value="1"/>
</dbReference>
<dbReference type="eggNOG" id="COG3437">
    <property type="taxonomic scope" value="Bacteria"/>
</dbReference>
<dbReference type="SUPFAM" id="SSF52172">
    <property type="entry name" value="CheY-like"/>
    <property type="match status" value="1"/>
</dbReference>
<feature type="domain" description="HD-GYP" evidence="3">
    <location>
        <begin position="145"/>
        <end position="342"/>
    </location>
</feature>
<dbReference type="Gene3D" id="3.40.50.2300">
    <property type="match status" value="1"/>
</dbReference>
<name>A0A1P8KDM7_9BURK</name>
<feature type="modified residue" description="4-aspartylphosphate" evidence="1">
    <location>
        <position position="58"/>
    </location>
</feature>
<dbReference type="SMART" id="SM00448">
    <property type="entry name" value="REC"/>
    <property type="match status" value="1"/>
</dbReference>
<dbReference type="SUPFAM" id="SSF109604">
    <property type="entry name" value="HD-domain/PDEase-like"/>
    <property type="match status" value="1"/>
</dbReference>